<gene>
    <name evidence="2" type="ORF">PBIL07802_LOCUS25880</name>
</gene>
<organism evidence="2">
    <name type="scientific">Palpitomonas bilix</name>
    <dbReference type="NCBI Taxonomy" id="652834"/>
    <lineage>
        <taxon>Eukaryota</taxon>
        <taxon>Eukaryota incertae sedis</taxon>
    </lineage>
</organism>
<dbReference type="AlphaFoldDB" id="A0A7S3GEB3"/>
<dbReference type="GO" id="GO:0006556">
    <property type="term" value="P:S-adenosylmethionine biosynthetic process"/>
    <property type="evidence" value="ECO:0007669"/>
    <property type="project" value="TreeGrafter"/>
</dbReference>
<dbReference type="GO" id="GO:0048270">
    <property type="term" value="F:methionine adenosyltransferase regulator activity"/>
    <property type="evidence" value="ECO:0007669"/>
    <property type="project" value="TreeGrafter"/>
</dbReference>
<dbReference type="PANTHER" id="PTHR10491:SF4">
    <property type="entry name" value="METHIONINE ADENOSYLTRANSFERASE 2 SUBUNIT BETA"/>
    <property type="match status" value="1"/>
</dbReference>
<feature type="domain" description="NAD-dependent epimerase/dehydratase" evidence="1">
    <location>
        <begin position="18"/>
        <end position="160"/>
    </location>
</feature>
<accession>A0A7S3GEB3</accession>
<protein>
    <recommendedName>
        <fullName evidence="1">NAD-dependent epimerase/dehydratase domain-containing protein</fullName>
    </recommendedName>
</protein>
<dbReference type="InterPro" id="IPR005913">
    <property type="entry name" value="dTDP_dehydrorham_reduct"/>
</dbReference>
<dbReference type="Gene3D" id="3.40.50.720">
    <property type="entry name" value="NAD(P)-binding Rossmann-like Domain"/>
    <property type="match status" value="1"/>
</dbReference>
<dbReference type="SUPFAM" id="SSF51735">
    <property type="entry name" value="NAD(P)-binding Rossmann-fold domains"/>
    <property type="match status" value="1"/>
</dbReference>
<dbReference type="EMBL" id="HBIB01039727">
    <property type="protein sequence ID" value="CAE0263579.1"/>
    <property type="molecule type" value="Transcribed_RNA"/>
</dbReference>
<sequence>MGGSSNNSGGEGEKQVCLLYGSTGWIGGMLKVMCEERGVKVVSGKSRLENREGVKREVDEAEPSFVMCAAGVTGRPNVDWCESNKAETIRANVVGALNLCDVCEEKGVHLTYFGTGCIYQYDDDHPIGGKGFKEEDAPNFDGSFYSKTKAMVQEMMRNYTCLLLLRLRMPISGDLHARSFITKIIGYEKVINIPNSMTVLIDMLPLAMQLTQTRQKGVINFTNPGVISHSEVLSMYKEIVDPSFTWQTFTIEEQDKILKAKRSNNYLDTTRLEQLCPAVVPIHDAVRAAMMAIAGQQQ</sequence>
<evidence type="ECO:0000313" key="2">
    <source>
        <dbReference type="EMBL" id="CAE0263579.1"/>
    </source>
</evidence>
<evidence type="ECO:0000259" key="1">
    <source>
        <dbReference type="Pfam" id="PF01370"/>
    </source>
</evidence>
<reference evidence="2" key="1">
    <citation type="submission" date="2021-01" db="EMBL/GenBank/DDBJ databases">
        <authorList>
            <person name="Corre E."/>
            <person name="Pelletier E."/>
            <person name="Niang G."/>
            <person name="Scheremetjew M."/>
            <person name="Finn R."/>
            <person name="Kale V."/>
            <person name="Holt S."/>
            <person name="Cochrane G."/>
            <person name="Meng A."/>
            <person name="Brown T."/>
            <person name="Cohen L."/>
        </authorList>
    </citation>
    <scope>NUCLEOTIDE SEQUENCE</scope>
    <source>
        <strain evidence="2">NIES-2562</strain>
    </source>
</reference>
<dbReference type="InterPro" id="IPR001509">
    <property type="entry name" value="Epimerase_deHydtase"/>
</dbReference>
<dbReference type="GO" id="GO:0048269">
    <property type="term" value="C:methionine adenosyltransferase complex"/>
    <property type="evidence" value="ECO:0007669"/>
    <property type="project" value="TreeGrafter"/>
</dbReference>
<name>A0A7S3GEB3_9EUKA</name>
<proteinExistence type="predicted"/>
<dbReference type="Pfam" id="PF01370">
    <property type="entry name" value="Epimerase"/>
    <property type="match status" value="1"/>
</dbReference>
<dbReference type="PANTHER" id="PTHR10491">
    <property type="entry name" value="DTDP-4-DEHYDRORHAMNOSE REDUCTASE"/>
    <property type="match status" value="1"/>
</dbReference>
<dbReference type="InterPro" id="IPR036291">
    <property type="entry name" value="NAD(P)-bd_dom_sf"/>
</dbReference>